<name>A0A6P5FIE0_ANACO</name>
<dbReference type="PANTHER" id="PTHR31161">
    <property type="entry name" value="PROTEIN GRAVITROPIC IN THE LIGHT 1"/>
    <property type="match status" value="1"/>
</dbReference>
<feature type="domain" description="GIL1/IRKI C-terminal" evidence="4">
    <location>
        <begin position="378"/>
        <end position="431"/>
    </location>
</feature>
<reference evidence="5" key="1">
    <citation type="journal article" date="2015" name="Nat. Genet.">
        <title>The pineapple genome and the evolution of CAM photosynthesis.</title>
        <authorList>
            <person name="Ming R."/>
            <person name="VanBuren R."/>
            <person name="Wai C.M."/>
            <person name="Tang H."/>
            <person name="Schatz M.C."/>
            <person name="Bowers J.E."/>
            <person name="Lyons E."/>
            <person name="Wang M.L."/>
            <person name="Chen J."/>
            <person name="Biggers E."/>
            <person name="Zhang J."/>
            <person name="Huang L."/>
            <person name="Zhang L."/>
            <person name="Miao W."/>
            <person name="Zhang J."/>
            <person name="Ye Z."/>
            <person name="Miao C."/>
            <person name="Lin Z."/>
            <person name="Wang H."/>
            <person name="Zhou H."/>
            <person name="Yim W.C."/>
            <person name="Priest H.D."/>
            <person name="Zheng C."/>
            <person name="Woodhouse M."/>
            <person name="Edger P.P."/>
            <person name="Guyot R."/>
            <person name="Guo H.B."/>
            <person name="Guo H."/>
            <person name="Zheng G."/>
            <person name="Singh R."/>
            <person name="Sharma A."/>
            <person name="Min X."/>
            <person name="Zheng Y."/>
            <person name="Lee H."/>
            <person name="Gurtowski J."/>
            <person name="Sedlazeck F.J."/>
            <person name="Harkess A."/>
            <person name="McKain M.R."/>
            <person name="Liao Z."/>
            <person name="Fang J."/>
            <person name="Liu J."/>
            <person name="Zhang X."/>
            <person name="Zhang Q."/>
            <person name="Hu W."/>
            <person name="Qin Y."/>
            <person name="Wang K."/>
            <person name="Chen L.Y."/>
            <person name="Shirley N."/>
            <person name="Lin Y.R."/>
            <person name="Liu L.Y."/>
            <person name="Hernandez A.G."/>
            <person name="Wright C.L."/>
            <person name="Bulone V."/>
            <person name="Tuskan G.A."/>
            <person name="Heath K."/>
            <person name="Zee F."/>
            <person name="Moore P.H."/>
            <person name="Sunkar R."/>
            <person name="Leebens-Mack J.H."/>
            <person name="Mockler T."/>
            <person name="Bennetzen J.L."/>
            <person name="Freeling M."/>
            <person name="Sankoff D."/>
            <person name="Paterson A.H."/>
            <person name="Zhu X."/>
            <person name="Yang X."/>
            <person name="Smith J.A."/>
            <person name="Cushman J.C."/>
            <person name="Paull R.E."/>
            <person name="Yu Q."/>
        </authorList>
    </citation>
    <scope>NUCLEOTIDE SEQUENCE [LARGE SCALE GENOMIC DNA]</scope>
    <source>
        <strain evidence="5">cv. F153</strain>
    </source>
</reference>
<dbReference type="Pfam" id="PF24994">
    <property type="entry name" value="GIL1_IRKI_C"/>
    <property type="match status" value="1"/>
</dbReference>
<evidence type="ECO:0000313" key="5">
    <source>
        <dbReference type="Proteomes" id="UP000515123"/>
    </source>
</evidence>
<organism evidence="6">
    <name type="scientific">Ananas comosus</name>
    <name type="common">Pineapple</name>
    <name type="synonym">Ananas ananas</name>
    <dbReference type="NCBI Taxonomy" id="4615"/>
    <lineage>
        <taxon>Eukaryota</taxon>
        <taxon>Viridiplantae</taxon>
        <taxon>Streptophyta</taxon>
        <taxon>Embryophyta</taxon>
        <taxon>Tracheophyta</taxon>
        <taxon>Spermatophyta</taxon>
        <taxon>Magnoliopsida</taxon>
        <taxon>Liliopsida</taxon>
        <taxon>Poales</taxon>
        <taxon>Bromeliaceae</taxon>
        <taxon>Bromelioideae</taxon>
        <taxon>Ananas</taxon>
    </lineage>
</organism>
<dbReference type="RefSeq" id="XP_020095382.1">
    <property type="nucleotide sequence ID" value="XM_020239793.1"/>
</dbReference>
<feature type="region of interest" description="Disordered" evidence="2">
    <location>
        <begin position="1"/>
        <end position="44"/>
    </location>
</feature>
<dbReference type="RefSeq" id="XP_020095384.1">
    <property type="nucleotide sequence ID" value="XM_020239795.1"/>
</dbReference>
<dbReference type="GO" id="GO:0009959">
    <property type="term" value="P:negative gravitropism"/>
    <property type="evidence" value="ECO:0007669"/>
    <property type="project" value="InterPro"/>
</dbReference>
<evidence type="ECO:0000313" key="8">
    <source>
        <dbReference type="RefSeq" id="XP_020095384.1"/>
    </source>
</evidence>
<feature type="coiled-coil region" evidence="1">
    <location>
        <begin position="122"/>
        <end position="170"/>
    </location>
</feature>
<evidence type="ECO:0000256" key="1">
    <source>
        <dbReference type="SAM" id="Coils"/>
    </source>
</evidence>
<dbReference type="GeneID" id="109715015"/>
<dbReference type="GO" id="GO:0009639">
    <property type="term" value="P:response to red or far red light"/>
    <property type="evidence" value="ECO:0007669"/>
    <property type="project" value="InterPro"/>
</dbReference>
<feature type="compositionally biased region" description="Basic and acidic residues" evidence="2">
    <location>
        <begin position="1"/>
        <end position="11"/>
    </location>
</feature>
<dbReference type="InterPro" id="IPR056813">
    <property type="entry name" value="GIL1_IRKI_C"/>
</dbReference>
<dbReference type="InterPro" id="IPR006943">
    <property type="entry name" value="DUF641_pln"/>
</dbReference>
<proteinExistence type="predicted"/>
<dbReference type="RefSeq" id="XP_020095383.1">
    <property type="nucleotide sequence ID" value="XM_020239794.1"/>
</dbReference>
<gene>
    <name evidence="6 7 8" type="primary">LOC109715015</name>
</gene>
<dbReference type="Proteomes" id="UP000515123">
    <property type="component" value="Linkage group 9"/>
</dbReference>
<dbReference type="AlphaFoldDB" id="A0A6P5FIE0"/>
<evidence type="ECO:0000259" key="4">
    <source>
        <dbReference type="Pfam" id="PF24994"/>
    </source>
</evidence>
<protein>
    <submittedName>
        <fullName evidence="6 7">IRK-interacting protein-like</fullName>
    </submittedName>
</protein>
<evidence type="ECO:0000313" key="6">
    <source>
        <dbReference type="RefSeq" id="XP_020095382.1"/>
    </source>
</evidence>
<dbReference type="Pfam" id="PF04859">
    <property type="entry name" value="DUF641"/>
    <property type="match status" value="1"/>
</dbReference>
<accession>A0A6P5FIE0</accession>
<keyword evidence="5" id="KW-1185">Reference proteome</keyword>
<evidence type="ECO:0000259" key="3">
    <source>
        <dbReference type="Pfam" id="PF04859"/>
    </source>
</evidence>
<reference evidence="6 7" key="2">
    <citation type="submission" date="2025-04" db="UniProtKB">
        <authorList>
            <consortium name="RefSeq"/>
        </authorList>
    </citation>
    <scope>IDENTIFICATION</scope>
    <source>
        <tissue evidence="6 7">Leaf</tissue>
    </source>
</reference>
<dbReference type="OrthoDB" id="1915848at2759"/>
<evidence type="ECO:0000256" key="2">
    <source>
        <dbReference type="SAM" id="MobiDB-lite"/>
    </source>
</evidence>
<evidence type="ECO:0000313" key="7">
    <source>
        <dbReference type="RefSeq" id="XP_020095383.1"/>
    </source>
</evidence>
<feature type="domain" description="DUF641" evidence="3">
    <location>
        <begin position="46"/>
        <end position="170"/>
    </location>
</feature>
<keyword evidence="1" id="KW-0175">Coiled coil</keyword>
<sequence>MIRTGPKDTQNHDNNNNSSSNQKVYPQPIMEENGNHQNNNKDPSSVDALISKIFGNISSLKAAYIQLQDAHTPYDPDKIQAADKLVIEELMHLSELKHSYREKNPNKPISVSPRDSRLLDEIQEQQNLLKTYEVMVKKFQSQIQNRESEIAQVQQQIQESSQRKQKLEKKLKQRGLLSEEGSQQEEEEENFFSIELTPNLFTSAADTAYKSIHDFAKLLINMMKAAAWDLDAAAKAIEPGVTYAKRAHKKYAFEAHICQRMFSGFQEESFTVKLASNASTVSSNEGFFHQFLAVRAMDPLDVLSQNPDSIFGKFCRSKYLLAVHPKMESSFFGNMDQRNYVMGGGHPRTPFYQAFLKLAKSIWLLHKLAYSFDPKVKVFQVRKGSEFSEVYMESIVKDIILGEGSGQRPKVGLMVMPGFTIGSSIIQSQVYLSGVKCTE</sequence>
<dbReference type="InterPro" id="IPR040225">
    <property type="entry name" value="GIL1-like"/>
</dbReference>